<proteinExistence type="predicted"/>
<dbReference type="GO" id="GO:0004197">
    <property type="term" value="F:cysteine-type endopeptidase activity"/>
    <property type="evidence" value="ECO:0007669"/>
    <property type="project" value="InterPro"/>
</dbReference>
<sequence length="443" mass="47580">MSITEQKAVFQSVPVATLVTGLVNSPDPVAKQVGGLLQTTATSGRAAYAEVKSVLKQAGYDPATTKTYLAMYQRVRREQRTRSLAGALRQLAAEPGAADLFPSRANDGTPPPNIVEFANAGARRTRAVVRGLIDSNERVAEARVNGQWVFVDEQGRFGANLVIAPGQTEAVLTVTDDTGATKERRIAVQAPATAAAAPPAVTDGRKLALMIAVDTYRNPEIPALGTPAADVAEVGRALNERLGYETRVLRNPTKAQIADALRKLGREVTEQDQVMVYYAGHGYELAETGTGYWLPSDAETTSARNWVSNNDIARFLNRMPAKQVMLVSDSCYSGAFTKEQKLDAASRAKTGEELRQRRSVMALSSGGDEPVADGETNSPFATALMARIRALPRESGGFELYEQVREDVTRDVPQTPQYGVIKAAGYDEGGDYVLSPKASTATN</sequence>
<protein>
    <submittedName>
        <fullName evidence="2">Caspase family protein</fullName>
    </submittedName>
</protein>
<dbReference type="Pfam" id="PF00656">
    <property type="entry name" value="Peptidase_C14"/>
    <property type="match status" value="1"/>
</dbReference>
<dbReference type="PANTHER" id="PTHR22576:SF37">
    <property type="entry name" value="MUCOSA-ASSOCIATED LYMPHOID TISSUE LYMPHOMA TRANSLOCATION PROTEIN 1"/>
    <property type="match status" value="1"/>
</dbReference>
<dbReference type="GO" id="GO:0006508">
    <property type="term" value="P:proteolysis"/>
    <property type="evidence" value="ECO:0007669"/>
    <property type="project" value="InterPro"/>
</dbReference>
<dbReference type="PROSITE" id="PS50208">
    <property type="entry name" value="CASPASE_P20"/>
    <property type="match status" value="1"/>
</dbReference>
<comment type="caution">
    <text evidence="2">The sequence shown here is derived from an EMBL/GenBank/DDBJ whole genome shotgun (WGS) entry which is preliminary data.</text>
</comment>
<evidence type="ECO:0000313" key="3">
    <source>
        <dbReference type="Proteomes" id="UP000277007"/>
    </source>
</evidence>
<dbReference type="InterPro" id="IPR052039">
    <property type="entry name" value="Caspase-related_regulators"/>
</dbReference>
<dbReference type="InterPro" id="IPR001309">
    <property type="entry name" value="Pept_C14_p20"/>
</dbReference>
<dbReference type="EMBL" id="RXMA01000003">
    <property type="protein sequence ID" value="RTR23102.1"/>
    <property type="molecule type" value="Genomic_DNA"/>
</dbReference>
<dbReference type="PANTHER" id="PTHR22576">
    <property type="entry name" value="MUCOSA ASSOCIATED LYMPHOID TISSUE LYMPHOMA TRANSLOCATION PROTEIN 1/PARACASPASE"/>
    <property type="match status" value="1"/>
</dbReference>
<dbReference type="Gene3D" id="3.40.50.1460">
    <property type="match status" value="1"/>
</dbReference>
<gene>
    <name evidence="2" type="ORF">EJ903_05065</name>
</gene>
<reference evidence="2 3" key="1">
    <citation type="submission" date="2018-12" db="EMBL/GenBank/DDBJ databases">
        <authorList>
            <person name="Yang Y."/>
        </authorList>
    </citation>
    <scope>NUCLEOTIDE SEQUENCE [LARGE SCALE GENOMIC DNA]</scope>
    <source>
        <strain evidence="2 3">L-25-5w-1</strain>
    </source>
</reference>
<evidence type="ECO:0000259" key="1">
    <source>
        <dbReference type="PROSITE" id="PS50208"/>
    </source>
</evidence>
<dbReference type="SUPFAM" id="SSF52129">
    <property type="entry name" value="Caspase-like"/>
    <property type="match status" value="1"/>
</dbReference>
<name>A0A431VMG2_9PROT</name>
<keyword evidence="3" id="KW-1185">Reference proteome</keyword>
<organism evidence="2 3">
    <name type="scientific">Azospirillum griseum</name>
    <dbReference type="NCBI Taxonomy" id="2496639"/>
    <lineage>
        <taxon>Bacteria</taxon>
        <taxon>Pseudomonadati</taxon>
        <taxon>Pseudomonadota</taxon>
        <taxon>Alphaproteobacteria</taxon>
        <taxon>Rhodospirillales</taxon>
        <taxon>Azospirillaceae</taxon>
        <taxon>Azospirillum</taxon>
    </lineage>
</organism>
<feature type="domain" description="Caspase family p20" evidence="1">
    <location>
        <begin position="204"/>
        <end position="284"/>
    </location>
</feature>
<dbReference type="Proteomes" id="UP000277007">
    <property type="component" value="Unassembled WGS sequence"/>
</dbReference>
<dbReference type="AlphaFoldDB" id="A0A431VMG2"/>
<dbReference type="InterPro" id="IPR029030">
    <property type="entry name" value="Caspase-like_dom_sf"/>
</dbReference>
<accession>A0A431VMG2</accession>
<evidence type="ECO:0000313" key="2">
    <source>
        <dbReference type="EMBL" id="RTR23102.1"/>
    </source>
</evidence>
<dbReference type="InterPro" id="IPR011600">
    <property type="entry name" value="Pept_C14_caspase"/>
</dbReference>